<evidence type="ECO:0000259" key="2">
    <source>
        <dbReference type="Pfam" id="PF20269"/>
    </source>
</evidence>
<keyword evidence="1" id="KW-0812">Transmembrane</keyword>
<dbReference type="InterPro" id="IPR046922">
    <property type="entry name" value="CATRA-N"/>
</dbReference>
<evidence type="ECO:0000313" key="4">
    <source>
        <dbReference type="EMBL" id="MDT0353623.1"/>
    </source>
</evidence>
<comment type="caution">
    <text evidence="4">The sequence shown here is derived from an EMBL/GenBank/DDBJ whole genome shotgun (WGS) entry which is preliminary data.</text>
</comment>
<organism evidence="4 5">
    <name type="scientific">Pseudonocardia charpentierae</name>
    <dbReference type="NCBI Taxonomy" id="3075545"/>
    <lineage>
        <taxon>Bacteria</taxon>
        <taxon>Bacillati</taxon>
        <taxon>Actinomycetota</taxon>
        <taxon>Actinomycetes</taxon>
        <taxon>Pseudonocardiales</taxon>
        <taxon>Pseudonocardiaceae</taxon>
        <taxon>Pseudonocardia</taxon>
    </lineage>
</organism>
<evidence type="ECO:0000259" key="3">
    <source>
        <dbReference type="Pfam" id="PF20270"/>
    </source>
</evidence>
<feature type="transmembrane region" description="Helical" evidence="1">
    <location>
        <begin position="477"/>
        <end position="496"/>
    </location>
</feature>
<keyword evidence="1" id="KW-1133">Transmembrane helix</keyword>
<feature type="domain" description="CASPASE and TPR Repeat-Associated C-terminal" evidence="3">
    <location>
        <begin position="224"/>
        <end position="358"/>
    </location>
</feature>
<proteinExistence type="predicted"/>
<evidence type="ECO:0000313" key="5">
    <source>
        <dbReference type="Proteomes" id="UP001183202"/>
    </source>
</evidence>
<dbReference type="NCBIfam" id="NF038357">
    <property type="entry name" value="BN6_48550_fam"/>
    <property type="match status" value="1"/>
</dbReference>
<protein>
    <submittedName>
        <fullName evidence="4">BN6_48550 family protein</fullName>
    </submittedName>
</protein>
<dbReference type="EMBL" id="JAVREJ010000038">
    <property type="protein sequence ID" value="MDT0353623.1"/>
    <property type="molecule type" value="Genomic_DNA"/>
</dbReference>
<feature type="transmembrane region" description="Helical" evidence="1">
    <location>
        <begin position="380"/>
        <end position="399"/>
    </location>
</feature>
<feature type="transmembrane region" description="Helical" evidence="1">
    <location>
        <begin position="411"/>
        <end position="431"/>
    </location>
</feature>
<accession>A0ABU2NJM2</accession>
<dbReference type="InterPro" id="IPR046923">
    <property type="entry name" value="CATRA-C"/>
</dbReference>
<dbReference type="RefSeq" id="WP_311560135.1">
    <property type="nucleotide sequence ID" value="NZ_JAVREJ010000038.1"/>
</dbReference>
<sequence>MPRHASLQGEELVAHVFVAASAPSWEVDRTWVLDLWHRCSDRFGLDAVAGHDRKPPDELTATAAPGGLLALRGGTGSGVHQVALRRLRDVVVLSVVRSPGAGQPEGWSELEAEWDAVLRPPTPGVVGEVRILQARLADPAARLDPAALGPVVEAAAGTPGEWARTGVLRDAVPLGPFAVWEVPDPAQTAWDTRAARRLIVVAPADGDDQLSAWTWSRGTPELTPLASYLLHAAKLRYELRVRAAAMVRDLRVSVDAEIGPLLRLTDEVATGRDPDVRALSAASARLVKLQAGDLGLANRSSRLREMRRTVEIAARNMAAYRGPEQPTGLIDDDAGLADWAARQLDNDVTYLEAALDRTRSVVALADQLVQRGLQDRRERFNLGLTGVVGAVLMVLAAMQSLKLEFTLPKPLLAGVVSGLGALALLVPALLVRLAAPDRRSSRAFVSVAVALLAGTLPWIVLSVRANAAGTAVATVPIVGWGVVVAAVAAGVTWLVLRPWSATAACSAEAG</sequence>
<feature type="domain" description="CASPASE and TPR Repeat-Associated N-terminal" evidence="2">
    <location>
        <begin position="11"/>
        <end position="218"/>
    </location>
</feature>
<dbReference type="Pfam" id="PF20269">
    <property type="entry name" value="CATRA-N"/>
    <property type="match status" value="1"/>
</dbReference>
<gene>
    <name evidence="4" type="ORF">RM445_29455</name>
</gene>
<name>A0ABU2NJM2_9PSEU</name>
<dbReference type="Pfam" id="PF20270">
    <property type="entry name" value="CATRA-C"/>
    <property type="match status" value="1"/>
</dbReference>
<keyword evidence="5" id="KW-1185">Reference proteome</keyword>
<dbReference type="Proteomes" id="UP001183202">
    <property type="component" value="Unassembled WGS sequence"/>
</dbReference>
<evidence type="ECO:0000256" key="1">
    <source>
        <dbReference type="SAM" id="Phobius"/>
    </source>
</evidence>
<feature type="transmembrane region" description="Helical" evidence="1">
    <location>
        <begin position="443"/>
        <end position="465"/>
    </location>
</feature>
<reference evidence="5" key="1">
    <citation type="submission" date="2023-07" db="EMBL/GenBank/DDBJ databases">
        <title>30 novel species of actinomycetes from the DSMZ collection.</title>
        <authorList>
            <person name="Nouioui I."/>
        </authorList>
    </citation>
    <scope>NUCLEOTIDE SEQUENCE [LARGE SCALE GENOMIC DNA]</scope>
    <source>
        <strain evidence="5">DSM 45834</strain>
    </source>
</reference>
<keyword evidence="1" id="KW-0472">Membrane</keyword>